<sequence>MALETKLGPVRASFAVDTGASVNVLSEKAYKALKRASCDSQYCLIPNALNLKGVTSDLLDILGIVRLPVNLGKDTSTMHLDFNVASNFGLPFDGFLGLTSMRSNRMVIIPDSNVIKYQRKSFPARVPPEA</sequence>
<dbReference type="Proteomes" id="UP000324222">
    <property type="component" value="Unassembled WGS sequence"/>
</dbReference>
<protein>
    <recommendedName>
        <fullName evidence="3">Peptidase A2 domain-containing protein</fullName>
    </recommendedName>
</protein>
<reference evidence="1 2" key="1">
    <citation type="submission" date="2019-05" db="EMBL/GenBank/DDBJ databases">
        <title>Another draft genome of Portunus trituberculatus and its Hox gene families provides insights of decapod evolution.</title>
        <authorList>
            <person name="Jeong J.-H."/>
            <person name="Song I."/>
            <person name="Kim S."/>
            <person name="Choi T."/>
            <person name="Kim D."/>
            <person name="Ryu S."/>
            <person name="Kim W."/>
        </authorList>
    </citation>
    <scope>NUCLEOTIDE SEQUENCE [LARGE SCALE GENOMIC DNA]</scope>
    <source>
        <tissue evidence="1">Muscle</tissue>
    </source>
</reference>
<accession>A0A5B7HMX2</accession>
<gene>
    <name evidence="1" type="ORF">E2C01_066964</name>
</gene>
<dbReference type="EMBL" id="VSRR010035127">
    <property type="protein sequence ID" value="MPC72652.1"/>
    <property type="molecule type" value="Genomic_DNA"/>
</dbReference>
<comment type="caution">
    <text evidence="1">The sequence shown here is derived from an EMBL/GenBank/DDBJ whole genome shotgun (WGS) entry which is preliminary data.</text>
</comment>
<keyword evidence="2" id="KW-1185">Reference proteome</keyword>
<dbReference type="InterPro" id="IPR021109">
    <property type="entry name" value="Peptidase_aspartic_dom_sf"/>
</dbReference>
<name>A0A5B7HMX2_PORTR</name>
<dbReference type="AlphaFoldDB" id="A0A5B7HMX2"/>
<evidence type="ECO:0000313" key="1">
    <source>
        <dbReference type="EMBL" id="MPC72652.1"/>
    </source>
</evidence>
<evidence type="ECO:0000313" key="2">
    <source>
        <dbReference type="Proteomes" id="UP000324222"/>
    </source>
</evidence>
<organism evidence="1 2">
    <name type="scientific">Portunus trituberculatus</name>
    <name type="common">Swimming crab</name>
    <name type="synonym">Neptunus trituberculatus</name>
    <dbReference type="NCBI Taxonomy" id="210409"/>
    <lineage>
        <taxon>Eukaryota</taxon>
        <taxon>Metazoa</taxon>
        <taxon>Ecdysozoa</taxon>
        <taxon>Arthropoda</taxon>
        <taxon>Crustacea</taxon>
        <taxon>Multicrustacea</taxon>
        <taxon>Malacostraca</taxon>
        <taxon>Eumalacostraca</taxon>
        <taxon>Eucarida</taxon>
        <taxon>Decapoda</taxon>
        <taxon>Pleocyemata</taxon>
        <taxon>Brachyura</taxon>
        <taxon>Eubrachyura</taxon>
        <taxon>Portunoidea</taxon>
        <taxon>Portunidae</taxon>
        <taxon>Portuninae</taxon>
        <taxon>Portunus</taxon>
    </lineage>
</organism>
<evidence type="ECO:0008006" key="3">
    <source>
        <dbReference type="Google" id="ProtNLM"/>
    </source>
</evidence>
<dbReference type="Gene3D" id="2.40.70.10">
    <property type="entry name" value="Acid Proteases"/>
    <property type="match status" value="1"/>
</dbReference>
<proteinExistence type="predicted"/>